<keyword evidence="5" id="KW-1185">Reference proteome</keyword>
<evidence type="ECO:0000256" key="1">
    <source>
        <dbReference type="SAM" id="Phobius"/>
    </source>
</evidence>
<dbReference type="Proteomes" id="UP000181997">
    <property type="component" value="Unassembled WGS sequence"/>
</dbReference>
<keyword evidence="1" id="KW-1133">Transmembrane helix</keyword>
<protein>
    <recommendedName>
        <fullName evidence="3">DUF4397 domain-containing protein</fullName>
    </recommendedName>
</protein>
<dbReference type="OrthoDB" id="9783299at2"/>
<feature type="transmembrane region" description="Helical" evidence="1">
    <location>
        <begin position="239"/>
        <end position="258"/>
    </location>
</feature>
<dbReference type="AlphaFoldDB" id="A0A0V8HP43"/>
<evidence type="ECO:0000313" key="5">
    <source>
        <dbReference type="Proteomes" id="UP000181997"/>
    </source>
</evidence>
<dbReference type="InterPro" id="IPR025510">
    <property type="entry name" value="DUF4397"/>
</dbReference>
<keyword evidence="2" id="KW-0732">Signal</keyword>
<dbReference type="EMBL" id="FMAU01000001">
    <property type="protein sequence ID" value="SCB72530.1"/>
    <property type="molecule type" value="Genomic_DNA"/>
</dbReference>
<evidence type="ECO:0000313" key="4">
    <source>
        <dbReference type="EMBL" id="SCB72530.1"/>
    </source>
</evidence>
<feature type="domain" description="DUF4397" evidence="3">
    <location>
        <begin position="28"/>
        <end position="143"/>
    </location>
</feature>
<feature type="chain" id="PRO_5014527839" description="DUF4397 domain-containing protein" evidence="2">
    <location>
        <begin position="24"/>
        <end position="264"/>
    </location>
</feature>
<name>A0A0V8HP43_9BACI</name>
<feature type="signal peptide" evidence="2">
    <location>
        <begin position="1"/>
        <end position="23"/>
    </location>
</feature>
<gene>
    <name evidence="4" type="ORF">GA0061094_0074</name>
</gene>
<evidence type="ECO:0000259" key="3">
    <source>
        <dbReference type="Pfam" id="PF14344"/>
    </source>
</evidence>
<dbReference type="RefSeq" id="WP_058297024.1">
    <property type="nucleotide sequence ID" value="NZ_FMAU01000001.1"/>
</dbReference>
<sequence>MKKIFSIFVTAILMLTFTGGAFAAGNDAMVRIIHASPDAPAVDVYVDGKAVVEGAEFKAATEYMNLPAGEHKVEIYAAGTMGSEDPVISQSLTVEEGMAYTVAAANTVDNLELVVAQDSMKVTEGMTKVRVGHLSPDAPAVDVGPIGGDALFSGAEFKAITDYKELDPGTYDLEIRTPEGEQVLDLSGTMLEENTVYSVFAINTADSLEVLLLKDYTLMPGSMPETGMGGTAEESSSTALPIVLASAVLGGAALVFAARRKLVK</sequence>
<dbReference type="Pfam" id="PF14344">
    <property type="entry name" value="DUF4397"/>
    <property type="match status" value="2"/>
</dbReference>
<reference evidence="5" key="1">
    <citation type="submission" date="2016-08" db="EMBL/GenBank/DDBJ databases">
        <authorList>
            <person name="Varghese N."/>
            <person name="Submissions Spin"/>
        </authorList>
    </citation>
    <scope>NUCLEOTIDE SEQUENCE [LARGE SCALE GENOMIC DNA]</scope>
    <source>
        <strain evidence="5">SGD-1123</strain>
    </source>
</reference>
<keyword evidence="1" id="KW-0472">Membrane</keyword>
<feature type="domain" description="DUF4397" evidence="3">
    <location>
        <begin position="147"/>
        <end position="217"/>
    </location>
</feature>
<organism evidence="4 5">
    <name type="scientific">[Bacillus] enclensis</name>
    <dbReference type="NCBI Taxonomy" id="1402860"/>
    <lineage>
        <taxon>Bacteria</taxon>
        <taxon>Bacillati</taxon>
        <taxon>Bacillota</taxon>
        <taxon>Bacilli</taxon>
        <taxon>Bacillales</taxon>
        <taxon>Bacillaceae</taxon>
        <taxon>Rossellomorea</taxon>
    </lineage>
</organism>
<evidence type="ECO:0000256" key="2">
    <source>
        <dbReference type="SAM" id="SignalP"/>
    </source>
</evidence>
<keyword evidence="1" id="KW-0812">Transmembrane</keyword>
<accession>A0A0V8HP43</accession>
<proteinExistence type="predicted"/>